<dbReference type="SMART" id="SM00066">
    <property type="entry name" value="GAL4"/>
    <property type="match status" value="1"/>
</dbReference>
<dbReference type="EMBL" id="KZ825836">
    <property type="protein sequence ID" value="PYH96545.1"/>
    <property type="molecule type" value="Genomic_DNA"/>
</dbReference>
<dbReference type="PANTHER" id="PTHR37534:SF2">
    <property type="entry name" value="N-ACETYLTRANSFERASE DOMAIN-CONTAINING PROTEIN"/>
    <property type="match status" value="1"/>
</dbReference>
<evidence type="ECO:0000256" key="5">
    <source>
        <dbReference type="ARBA" id="ARBA00023242"/>
    </source>
</evidence>
<evidence type="ECO:0000313" key="9">
    <source>
        <dbReference type="Proteomes" id="UP000247810"/>
    </source>
</evidence>
<sequence length="604" mass="68074">MADLPLDLASSSDSTGRGPARGPFFSPRSRPGFSAPHPLYSTHPRGEHSSSKPRYYHAMRQGQSSRRLRVTTGCLTCRTRRVKCDEKRPTCRNCARRNRPCSYDTNRHTHIRPANHQNDDSGHGANLAGRTFSTSNQVNHNALSNMPREEQELSPLPTPPPAAVHPIANLCTILQSANGPDDEAIGSYSALERTHQAILPPFAGDRRFAPTSFRLTNSIQLLDAELPLFRNYVDKISKWVDSFSHDQPFYLQVPAMALQCPMLLHSCLAVSAKQMSRVTPANSSSELQKYSVFYYQQALREMGHFLIEPHYSDSDEYLASSIILSTYEIIDVAGESFGSHLKGIASLIRSHGIHGDESGIRGATYWTWYRHEVWAAFQTGRRMFLDENYWQPSQPDNFAHSSIREVANLVLFIFGQCITYHVTRSRGHTYSDESIHTQQALATKLELALEAWKERLPPSMMPFSSKPQLSPISDGLSREYSDMLSFVWFAYPESAVSHQLYHASKILLALHSKCISERDPRPCDPFQLRRQLESSRTEILTIANSGINEAWGLISTQCLYIAGLITDGILERQRTIQLIEACQETSGRHTTCISDQLRNFWSGV</sequence>
<feature type="domain" description="Zn(2)-C6 fungal-type" evidence="7">
    <location>
        <begin position="73"/>
        <end position="103"/>
    </location>
</feature>
<dbReference type="GO" id="GO:0045944">
    <property type="term" value="P:positive regulation of transcription by RNA polymerase II"/>
    <property type="evidence" value="ECO:0007669"/>
    <property type="project" value="TreeGrafter"/>
</dbReference>
<dbReference type="Pfam" id="PF00172">
    <property type="entry name" value="Zn_clus"/>
    <property type="match status" value="1"/>
</dbReference>
<organism evidence="8 9">
    <name type="scientific">Aspergillus ellipticus CBS 707.79</name>
    <dbReference type="NCBI Taxonomy" id="1448320"/>
    <lineage>
        <taxon>Eukaryota</taxon>
        <taxon>Fungi</taxon>
        <taxon>Dikarya</taxon>
        <taxon>Ascomycota</taxon>
        <taxon>Pezizomycotina</taxon>
        <taxon>Eurotiomycetes</taxon>
        <taxon>Eurotiomycetidae</taxon>
        <taxon>Eurotiales</taxon>
        <taxon>Aspergillaceae</taxon>
        <taxon>Aspergillus</taxon>
        <taxon>Aspergillus subgen. Circumdati</taxon>
    </lineage>
</organism>
<evidence type="ECO:0000256" key="6">
    <source>
        <dbReference type="SAM" id="MobiDB-lite"/>
    </source>
</evidence>
<dbReference type="AlphaFoldDB" id="A0A319DGH4"/>
<dbReference type="Pfam" id="PF11951">
    <property type="entry name" value="Fungal_trans_2"/>
    <property type="match status" value="1"/>
</dbReference>
<dbReference type="InterPro" id="IPR001138">
    <property type="entry name" value="Zn2Cys6_DnaBD"/>
</dbReference>
<dbReference type="InterPro" id="IPR021858">
    <property type="entry name" value="Fun_TF"/>
</dbReference>
<keyword evidence="5" id="KW-0539">Nucleus</keyword>
<dbReference type="GO" id="GO:0000981">
    <property type="term" value="F:DNA-binding transcription factor activity, RNA polymerase II-specific"/>
    <property type="evidence" value="ECO:0007669"/>
    <property type="project" value="InterPro"/>
</dbReference>
<dbReference type="STRING" id="1448320.A0A319DGH4"/>
<gene>
    <name evidence="8" type="ORF">BO71DRAFT_174525</name>
</gene>
<reference evidence="8 9" key="1">
    <citation type="submission" date="2018-02" db="EMBL/GenBank/DDBJ databases">
        <title>The genomes of Aspergillus section Nigri reveals drivers in fungal speciation.</title>
        <authorList>
            <consortium name="DOE Joint Genome Institute"/>
            <person name="Vesth T.C."/>
            <person name="Nybo J."/>
            <person name="Theobald S."/>
            <person name="Brandl J."/>
            <person name="Frisvad J.C."/>
            <person name="Nielsen K.F."/>
            <person name="Lyhne E.K."/>
            <person name="Kogle M.E."/>
            <person name="Kuo A."/>
            <person name="Riley R."/>
            <person name="Clum A."/>
            <person name="Nolan M."/>
            <person name="Lipzen A."/>
            <person name="Salamov A."/>
            <person name="Henrissat B."/>
            <person name="Wiebenga A."/>
            <person name="De vries R.P."/>
            <person name="Grigoriev I.V."/>
            <person name="Mortensen U.H."/>
            <person name="Andersen M.R."/>
            <person name="Baker S.E."/>
        </authorList>
    </citation>
    <scope>NUCLEOTIDE SEQUENCE [LARGE SCALE GENOMIC DNA]</scope>
    <source>
        <strain evidence="8 9">CBS 707.79</strain>
    </source>
</reference>
<dbReference type="VEuPathDB" id="FungiDB:BO71DRAFT_174525"/>
<keyword evidence="9" id="KW-1185">Reference proteome</keyword>
<evidence type="ECO:0000256" key="2">
    <source>
        <dbReference type="ARBA" id="ARBA00023015"/>
    </source>
</evidence>
<dbReference type="CDD" id="cd00067">
    <property type="entry name" value="GAL4"/>
    <property type="match status" value="1"/>
</dbReference>
<dbReference type="CDD" id="cd12148">
    <property type="entry name" value="fungal_TF_MHR"/>
    <property type="match status" value="1"/>
</dbReference>
<feature type="compositionally biased region" description="Low complexity" evidence="6">
    <location>
        <begin position="1"/>
        <end position="14"/>
    </location>
</feature>
<dbReference type="GO" id="GO:0005634">
    <property type="term" value="C:nucleus"/>
    <property type="evidence" value="ECO:0007669"/>
    <property type="project" value="UniProtKB-SubCell"/>
</dbReference>
<dbReference type="PROSITE" id="PS00463">
    <property type="entry name" value="ZN2_CY6_FUNGAL_1"/>
    <property type="match status" value="1"/>
</dbReference>
<dbReference type="PANTHER" id="PTHR37534">
    <property type="entry name" value="TRANSCRIPTIONAL ACTIVATOR PROTEIN UGA3"/>
    <property type="match status" value="1"/>
</dbReference>
<evidence type="ECO:0000313" key="8">
    <source>
        <dbReference type="EMBL" id="PYH96545.1"/>
    </source>
</evidence>
<name>A0A319DGH4_9EURO</name>
<dbReference type="GO" id="GO:0008270">
    <property type="term" value="F:zinc ion binding"/>
    <property type="evidence" value="ECO:0007669"/>
    <property type="project" value="InterPro"/>
</dbReference>
<keyword evidence="3" id="KW-0238">DNA-binding</keyword>
<evidence type="ECO:0000256" key="3">
    <source>
        <dbReference type="ARBA" id="ARBA00023125"/>
    </source>
</evidence>
<protein>
    <recommendedName>
        <fullName evidence="7">Zn(2)-C6 fungal-type domain-containing protein</fullName>
    </recommendedName>
</protein>
<dbReference type="PRINTS" id="PR00755">
    <property type="entry name" value="AFLATOXINBRP"/>
</dbReference>
<keyword evidence="2" id="KW-0805">Transcription regulation</keyword>
<dbReference type="GO" id="GO:0000976">
    <property type="term" value="F:transcription cis-regulatory region binding"/>
    <property type="evidence" value="ECO:0007669"/>
    <property type="project" value="TreeGrafter"/>
</dbReference>
<dbReference type="Proteomes" id="UP000247810">
    <property type="component" value="Unassembled WGS sequence"/>
</dbReference>
<dbReference type="OrthoDB" id="5319341at2759"/>
<keyword evidence="4" id="KW-0804">Transcription</keyword>
<dbReference type="Gene3D" id="4.10.240.10">
    <property type="entry name" value="Zn(2)-C6 fungal-type DNA-binding domain"/>
    <property type="match status" value="1"/>
</dbReference>
<dbReference type="PROSITE" id="PS50048">
    <property type="entry name" value="ZN2_CY6_FUNGAL_2"/>
    <property type="match status" value="1"/>
</dbReference>
<dbReference type="SUPFAM" id="SSF57701">
    <property type="entry name" value="Zn2/Cys6 DNA-binding domain"/>
    <property type="match status" value="1"/>
</dbReference>
<evidence type="ECO:0000259" key="7">
    <source>
        <dbReference type="PROSITE" id="PS50048"/>
    </source>
</evidence>
<dbReference type="InterPro" id="IPR036864">
    <property type="entry name" value="Zn2-C6_fun-type_DNA-bd_sf"/>
</dbReference>
<evidence type="ECO:0000256" key="4">
    <source>
        <dbReference type="ARBA" id="ARBA00023163"/>
    </source>
</evidence>
<proteinExistence type="predicted"/>
<comment type="subcellular location">
    <subcellularLocation>
        <location evidence="1">Nucleus</location>
    </subcellularLocation>
</comment>
<evidence type="ECO:0000256" key="1">
    <source>
        <dbReference type="ARBA" id="ARBA00004123"/>
    </source>
</evidence>
<feature type="region of interest" description="Disordered" evidence="6">
    <location>
        <begin position="1"/>
        <end position="65"/>
    </location>
</feature>
<accession>A0A319DGH4</accession>